<dbReference type="AlphaFoldDB" id="A0A4S8PWD9"/>
<sequence>MKTETTYPTLVLYPRRGLAVLWASGAAVILSVAFGGLMASLLGGNWAGLMTFVYLVLLTLGILGFRKGWRELSAAMRPVVELNNEELIDYRTERRIAWASMVELAQRRVAGRWVIDIDYLDEDDPDRLESYDLPLSGYHISGRRLGAEIRKRFAEVDAEEAVPEMENPATSP</sequence>
<dbReference type="EMBL" id="STGU01000007">
    <property type="protein sequence ID" value="THV34851.1"/>
    <property type="molecule type" value="Genomic_DNA"/>
</dbReference>
<evidence type="ECO:0000313" key="3">
    <source>
        <dbReference type="Proteomes" id="UP000307378"/>
    </source>
</evidence>
<gene>
    <name evidence="2" type="ORF">FAA86_14320</name>
</gene>
<feature type="transmembrane region" description="Helical" evidence="1">
    <location>
        <begin position="46"/>
        <end position="65"/>
    </location>
</feature>
<dbReference type="RefSeq" id="WP_136541626.1">
    <property type="nucleotide sequence ID" value="NZ_STGU01000007.1"/>
</dbReference>
<organism evidence="2 3">
    <name type="scientific">Rhizobium rosettiformans W3</name>
    <dbReference type="NCBI Taxonomy" id="538378"/>
    <lineage>
        <taxon>Bacteria</taxon>
        <taxon>Pseudomonadati</taxon>
        <taxon>Pseudomonadota</taxon>
        <taxon>Alphaproteobacteria</taxon>
        <taxon>Hyphomicrobiales</taxon>
        <taxon>Rhizobiaceae</taxon>
        <taxon>Rhizobium/Agrobacterium group</taxon>
        <taxon>Rhizobium</taxon>
    </lineage>
</organism>
<feature type="transmembrane region" description="Helical" evidence="1">
    <location>
        <begin position="20"/>
        <end position="40"/>
    </location>
</feature>
<name>A0A4S8PWD9_9HYPH</name>
<protein>
    <submittedName>
        <fullName evidence="2">Uncharacterized protein</fullName>
    </submittedName>
</protein>
<evidence type="ECO:0000256" key="1">
    <source>
        <dbReference type="SAM" id="Phobius"/>
    </source>
</evidence>
<comment type="caution">
    <text evidence="2">The sequence shown here is derived from an EMBL/GenBank/DDBJ whole genome shotgun (WGS) entry which is preliminary data.</text>
</comment>
<reference evidence="2 3" key="1">
    <citation type="submission" date="2019-04" db="EMBL/GenBank/DDBJ databases">
        <title>genome sequence of strain W3.</title>
        <authorList>
            <person name="Gao J."/>
            <person name="Sun J."/>
        </authorList>
    </citation>
    <scope>NUCLEOTIDE SEQUENCE [LARGE SCALE GENOMIC DNA]</scope>
    <source>
        <strain evidence="2 3">W3</strain>
    </source>
</reference>
<accession>A0A4S8PWD9</accession>
<keyword evidence="1" id="KW-0472">Membrane</keyword>
<dbReference type="Proteomes" id="UP000307378">
    <property type="component" value="Unassembled WGS sequence"/>
</dbReference>
<proteinExistence type="predicted"/>
<evidence type="ECO:0000313" key="2">
    <source>
        <dbReference type="EMBL" id="THV34851.1"/>
    </source>
</evidence>
<keyword evidence="1" id="KW-0812">Transmembrane</keyword>
<keyword evidence="1" id="KW-1133">Transmembrane helix</keyword>